<dbReference type="NCBIfam" id="TIGR00126">
    <property type="entry name" value="deoC"/>
    <property type="match status" value="1"/>
</dbReference>
<feature type="active site" description="Proton donor/acceptor" evidence="7">
    <location>
        <position position="91"/>
    </location>
</feature>
<dbReference type="GO" id="GO:0009264">
    <property type="term" value="P:deoxyribonucleotide catabolic process"/>
    <property type="evidence" value="ECO:0007669"/>
    <property type="project" value="UniProtKB-UniRule"/>
</dbReference>
<dbReference type="InterPro" id="IPR028581">
    <property type="entry name" value="DeoC_typeI"/>
</dbReference>
<keyword evidence="4 7" id="KW-0704">Schiff base</keyword>
<proteinExistence type="inferred from homology"/>
<evidence type="ECO:0000313" key="8">
    <source>
        <dbReference type="EMBL" id="TCL59939.1"/>
    </source>
</evidence>
<dbReference type="SMART" id="SM01133">
    <property type="entry name" value="DeoC"/>
    <property type="match status" value="1"/>
</dbReference>
<dbReference type="InterPro" id="IPR011343">
    <property type="entry name" value="DeoC"/>
</dbReference>
<dbReference type="SUPFAM" id="SSF51569">
    <property type="entry name" value="Aldolase"/>
    <property type="match status" value="1"/>
</dbReference>
<feature type="active site" description="Schiff-base intermediate with acetaldehyde" evidence="7">
    <location>
        <position position="153"/>
    </location>
</feature>
<evidence type="ECO:0000256" key="2">
    <source>
        <dbReference type="ARBA" id="ARBA00022490"/>
    </source>
</evidence>
<dbReference type="CDD" id="cd00959">
    <property type="entry name" value="DeoC"/>
    <property type="match status" value="1"/>
</dbReference>
<dbReference type="PANTHER" id="PTHR10889">
    <property type="entry name" value="DEOXYRIBOSE-PHOSPHATE ALDOLASE"/>
    <property type="match status" value="1"/>
</dbReference>
<comment type="caution">
    <text evidence="8">The sequence shown here is derived from an EMBL/GenBank/DDBJ whole genome shotgun (WGS) entry which is preliminary data.</text>
</comment>
<gene>
    <name evidence="7" type="primary">deoC</name>
    <name evidence="8" type="ORF">EDD76_103130</name>
</gene>
<accession>A0A4R1R3G5</accession>
<dbReference type="Proteomes" id="UP000295718">
    <property type="component" value="Unassembled WGS sequence"/>
</dbReference>
<dbReference type="InterPro" id="IPR013785">
    <property type="entry name" value="Aldolase_TIM"/>
</dbReference>
<dbReference type="OrthoDB" id="9778711at2"/>
<comment type="catalytic activity">
    <reaction evidence="5 7">
        <text>2-deoxy-D-ribose 5-phosphate = D-glyceraldehyde 3-phosphate + acetaldehyde</text>
        <dbReference type="Rhea" id="RHEA:12821"/>
        <dbReference type="ChEBI" id="CHEBI:15343"/>
        <dbReference type="ChEBI" id="CHEBI:59776"/>
        <dbReference type="ChEBI" id="CHEBI:62877"/>
        <dbReference type="EC" id="4.1.2.4"/>
    </reaction>
</comment>
<evidence type="ECO:0000256" key="1">
    <source>
        <dbReference type="ARBA" id="ARBA00010936"/>
    </source>
</evidence>
<dbReference type="UniPathway" id="UPA00002">
    <property type="reaction ID" value="UER00468"/>
</dbReference>
<dbReference type="AlphaFoldDB" id="A0A4R1R3G5"/>
<keyword evidence="3 7" id="KW-0456">Lyase</keyword>
<name>A0A4R1R3G5_9FIRM</name>
<dbReference type="GO" id="GO:0016052">
    <property type="term" value="P:carbohydrate catabolic process"/>
    <property type="evidence" value="ECO:0007669"/>
    <property type="project" value="TreeGrafter"/>
</dbReference>
<sequence length="221" mass="24004">MTNEEILRHIDHTQLKAFATWKDIETLCEEALEYKTASVCVPPSYVKRIRDAYGEKINICTVIGFPLGYSVTAAKVTEASEAIKDGAREIDMVVNISDVKNGLFDKVEEEIRTIKMACGGHILKVIIETCYLTEEEKIALCKAVTAAGADYIKTSTGFGTGGATLADVRLFKDHIGADVKIKAAGGVKTREDLETFLEEGCERIGTSSAVGILNDGKAESY</sequence>
<comment type="function">
    <text evidence="6 7">Catalyzes a reversible aldol reaction between acetaldehyde and D-glyceraldehyde 3-phosphate to generate 2-deoxy-D-ribose 5-phosphate.</text>
</comment>
<dbReference type="HAMAP" id="MF_00114">
    <property type="entry name" value="DeoC_type1"/>
    <property type="match status" value="1"/>
</dbReference>
<dbReference type="Pfam" id="PF01791">
    <property type="entry name" value="DeoC"/>
    <property type="match status" value="1"/>
</dbReference>
<dbReference type="RefSeq" id="WP_031389677.1">
    <property type="nucleotide sequence ID" value="NZ_JPNB01000001.1"/>
</dbReference>
<evidence type="ECO:0000313" key="9">
    <source>
        <dbReference type="Proteomes" id="UP000295718"/>
    </source>
</evidence>
<organism evidence="8 9">
    <name type="scientific">Kineothrix alysoides</name>
    <dbReference type="NCBI Taxonomy" id="1469948"/>
    <lineage>
        <taxon>Bacteria</taxon>
        <taxon>Bacillati</taxon>
        <taxon>Bacillota</taxon>
        <taxon>Clostridia</taxon>
        <taxon>Lachnospirales</taxon>
        <taxon>Lachnospiraceae</taxon>
        <taxon>Kineothrix</taxon>
    </lineage>
</organism>
<dbReference type="GO" id="GO:0006018">
    <property type="term" value="P:2-deoxyribose 1-phosphate catabolic process"/>
    <property type="evidence" value="ECO:0007669"/>
    <property type="project" value="UniProtKB-UniRule"/>
</dbReference>
<feature type="active site" description="Proton donor/acceptor" evidence="7">
    <location>
        <position position="182"/>
    </location>
</feature>
<dbReference type="PIRSF" id="PIRSF001357">
    <property type="entry name" value="DeoC"/>
    <property type="match status" value="1"/>
</dbReference>
<comment type="pathway">
    <text evidence="7">Carbohydrate degradation; 2-deoxy-D-ribose 1-phosphate degradation; D-glyceraldehyde 3-phosphate and acetaldehyde from 2-deoxy-alpha-D-ribose 1-phosphate: step 2/2.</text>
</comment>
<dbReference type="FunFam" id="3.20.20.70:FF:000044">
    <property type="entry name" value="Deoxyribose-phosphate aldolase"/>
    <property type="match status" value="1"/>
</dbReference>
<evidence type="ECO:0000256" key="3">
    <source>
        <dbReference type="ARBA" id="ARBA00023239"/>
    </source>
</evidence>
<comment type="similarity">
    <text evidence="1 7">Belongs to the DeoC/FbaB aldolase family. DeoC type 1 subfamily.</text>
</comment>
<evidence type="ECO:0000256" key="7">
    <source>
        <dbReference type="HAMAP-Rule" id="MF_00114"/>
    </source>
</evidence>
<keyword evidence="2 7" id="KW-0963">Cytoplasm</keyword>
<dbReference type="STRING" id="1469948.GCA_000732725_00931"/>
<dbReference type="EMBL" id="SLUO01000003">
    <property type="protein sequence ID" value="TCL59939.1"/>
    <property type="molecule type" value="Genomic_DNA"/>
</dbReference>
<evidence type="ECO:0000256" key="4">
    <source>
        <dbReference type="ARBA" id="ARBA00023270"/>
    </source>
</evidence>
<keyword evidence="9" id="KW-1185">Reference proteome</keyword>
<dbReference type="GO" id="GO:0005737">
    <property type="term" value="C:cytoplasm"/>
    <property type="evidence" value="ECO:0007669"/>
    <property type="project" value="UniProtKB-SubCell"/>
</dbReference>
<protein>
    <recommendedName>
        <fullName evidence="7">Deoxyribose-phosphate aldolase</fullName>
        <shortName evidence="7">DERA</shortName>
        <ecNumber evidence="7">4.1.2.4</ecNumber>
    </recommendedName>
    <alternativeName>
        <fullName evidence="7">2-deoxy-D-ribose 5-phosphate aldolase</fullName>
    </alternativeName>
    <alternativeName>
        <fullName evidence="7">Phosphodeoxyriboaldolase</fullName>
        <shortName evidence="7">Deoxyriboaldolase</shortName>
    </alternativeName>
</protein>
<dbReference type="PANTHER" id="PTHR10889:SF1">
    <property type="entry name" value="DEOXYRIBOSE-PHOSPHATE ALDOLASE"/>
    <property type="match status" value="1"/>
</dbReference>
<evidence type="ECO:0000256" key="6">
    <source>
        <dbReference type="ARBA" id="ARBA00056337"/>
    </source>
</evidence>
<dbReference type="GO" id="GO:0004139">
    <property type="term" value="F:deoxyribose-phosphate aldolase activity"/>
    <property type="evidence" value="ECO:0007669"/>
    <property type="project" value="UniProtKB-UniRule"/>
</dbReference>
<evidence type="ECO:0000256" key="5">
    <source>
        <dbReference type="ARBA" id="ARBA00048791"/>
    </source>
</evidence>
<comment type="subcellular location">
    <subcellularLocation>
        <location evidence="7">Cytoplasm</location>
    </subcellularLocation>
</comment>
<reference evidence="8 9" key="1">
    <citation type="submission" date="2019-03" db="EMBL/GenBank/DDBJ databases">
        <title>Genomic Encyclopedia of Type Strains, Phase IV (KMG-IV): sequencing the most valuable type-strain genomes for metagenomic binning, comparative biology and taxonomic classification.</title>
        <authorList>
            <person name="Goeker M."/>
        </authorList>
    </citation>
    <scope>NUCLEOTIDE SEQUENCE [LARGE SCALE GENOMIC DNA]</scope>
    <source>
        <strain evidence="8 9">DSM 100556</strain>
    </source>
</reference>
<dbReference type="Gene3D" id="3.20.20.70">
    <property type="entry name" value="Aldolase class I"/>
    <property type="match status" value="1"/>
</dbReference>
<dbReference type="EC" id="4.1.2.4" evidence="7"/>
<dbReference type="InterPro" id="IPR002915">
    <property type="entry name" value="DeoC/FbaB/LacD_aldolase"/>
</dbReference>